<dbReference type="FunFam" id="3.30.505.10:FF:000067">
    <property type="entry name" value="Src homology 2 domain-containing E"/>
    <property type="match status" value="1"/>
</dbReference>
<evidence type="ECO:0000256" key="1">
    <source>
        <dbReference type="ARBA" id="ARBA00022553"/>
    </source>
</evidence>
<reference evidence="7" key="1">
    <citation type="submission" date="2020-10" db="EMBL/GenBank/DDBJ databases">
        <title>Chromosome-scale genome assembly of the Allis shad, Alosa alosa.</title>
        <authorList>
            <person name="Margot Z."/>
            <person name="Christophe K."/>
            <person name="Cabau C."/>
            <person name="Louis A."/>
            <person name="Berthelot C."/>
            <person name="Parey E."/>
            <person name="Roest Crollius H."/>
            <person name="Montfort J."/>
            <person name="Robinson-Rechavi M."/>
            <person name="Bucao C."/>
            <person name="Bouchez O."/>
            <person name="Gislard M."/>
            <person name="Lluch J."/>
            <person name="Milhes M."/>
            <person name="Lampietro C."/>
            <person name="Lopez Roques C."/>
            <person name="Donnadieu C."/>
            <person name="Braasch I."/>
            <person name="Desvignes T."/>
            <person name="Postlethwait J."/>
            <person name="Bobe J."/>
            <person name="Guiguen Y."/>
        </authorList>
    </citation>
    <scope>NUCLEOTIDE SEQUENCE</scope>
    <source>
        <strain evidence="7">M-15738</strain>
        <tissue evidence="7">Blood</tissue>
    </source>
</reference>
<dbReference type="InterPro" id="IPR000980">
    <property type="entry name" value="SH2"/>
</dbReference>
<dbReference type="Gene3D" id="3.30.505.10">
    <property type="entry name" value="SH2 domain"/>
    <property type="match status" value="1"/>
</dbReference>
<keyword evidence="1" id="KW-0597">Phosphoprotein</keyword>
<protein>
    <recommendedName>
        <fullName evidence="3">SH2 domain-containing adapter protein E</fullName>
    </recommendedName>
</protein>
<dbReference type="GO" id="GO:0001784">
    <property type="term" value="F:phosphotyrosine residue binding"/>
    <property type="evidence" value="ECO:0007669"/>
    <property type="project" value="TreeGrafter"/>
</dbReference>
<dbReference type="SMART" id="SM00252">
    <property type="entry name" value="SH2"/>
    <property type="match status" value="1"/>
</dbReference>
<sequence>MALGEAYVPSPISPQRFAMARWFKEFPINFRNGTDKIRSVSESDCPNRDKPAGTLGMGTAPRGSPRKGSGGGRSGGVSCLLSGRNRKNSTNEPCHSVIKDEKVWDSLLSGKSRKNSKSVAVSEEHNRTLKNCISASSYITRLIKVEKQDKIQNPSSACTPPIEEQNKGTMVGKPETVIIREDYADPFDAQRSREQNVSPGRGENDGYMEPYDAQQLITEIRRRGSKDLLKMSTVLEGGEGLRDDPRSSHPLQIYDDPYEGATETTVSRPESDPRSPAEYELPWEWRREQILKALSVPFDDAADRLDPTPGREEAAAPHLSWPQMHPLQRWSWSQRGPRTSPPPSQAAPRPPPPSQVVPRSPPPSHSGGSPVSTAEGDGCRVDPSVPLEMQSWYHGSVTRQEVDSQLQSCKEGSFLVRDSESGTSKHSIALKTSQGCVHIIVAQTKESGYTLDQSRCTFPSIPQVVHYYCTQPLPFPGANHMTLRHPVPRSL</sequence>
<keyword evidence="2 4" id="KW-0727">SH2 domain</keyword>
<evidence type="ECO:0000256" key="3">
    <source>
        <dbReference type="ARBA" id="ARBA00074793"/>
    </source>
</evidence>
<dbReference type="Proteomes" id="UP000823561">
    <property type="component" value="Chromosome 20"/>
</dbReference>
<evidence type="ECO:0000256" key="4">
    <source>
        <dbReference type="PROSITE-ProRule" id="PRU00191"/>
    </source>
</evidence>
<dbReference type="SUPFAM" id="SSF55550">
    <property type="entry name" value="SH2 domain"/>
    <property type="match status" value="1"/>
</dbReference>
<accession>A0AAV6FNT8</accession>
<evidence type="ECO:0000259" key="6">
    <source>
        <dbReference type="PROSITE" id="PS50001"/>
    </source>
</evidence>
<feature type="compositionally biased region" description="Pro residues" evidence="5">
    <location>
        <begin position="339"/>
        <end position="364"/>
    </location>
</feature>
<organism evidence="7 8">
    <name type="scientific">Alosa alosa</name>
    <name type="common">allis shad</name>
    <dbReference type="NCBI Taxonomy" id="278164"/>
    <lineage>
        <taxon>Eukaryota</taxon>
        <taxon>Metazoa</taxon>
        <taxon>Chordata</taxon>
        <taxon>Craniata</taxon>
        <taxon>Vertebrata</taxon>
        <taxon>Euteleostomi</taxon>
        <taxon>Actinopterygii</taxon>
        <taxon>Neopterygii</taxon>
        <taxon>Teleostei</taxon>
        <taxon>Clupei</taxon>
        <taxon>Clupeiformes</taxon>
        <taxon>Clupeoidei</taxon>
        <taxon>Clupeidae</taxon>
        <taxon>Alosa</taxon>
    </lineage>
</organism>
<dbReference type="PROSITE" id="PS50001">
    <property type="entry name" value="SH2"/>
    <property type="match status" value="1"/>
</dbReference>
<dbReference type="PANTHER" id="PTHR15127:SF29">
    <property type="entry name" value="SH2 DOMAIN-CONTAINING ADAPTER PROTEIN E"/>
    <property type="match status" value="1"/>
</dbReference>
<proteinExistence type="predicted"/>
<feature type="region of interest" description="Disordered" evidence="5">
    <location>
        <begin position="37"/>
        <end position="94"/>
    </location>
</feature>
<dbReference type="PRINTS" id="PR00401">
    <property type="entry name" value="SH2DOMAIN"/>
</dbReference>
<dbReference type="PANTHER" id="PTHR15127">
    <property type="entry name" value="HEAVYWEIGHT, ISOFORM A"/>
    <property type="match status" value="1"/>
</dbReference>
<dbReference type="AlphaFoldDB" id="A0AAV6FNT8"/>
<comment type="caution">
    <text evidence="7">The sequence shown here is derived from an EMBL/GenBank/DDBJ whole genome shotgun (WGS) entry which is preliminary data.</text>
</comment>
<dbReference type="EMBL" id="JADWDJ010000020">
    <property type="protein sequence ID" value="KAG5264383.1"/>
    <property type="molecule type" value="Genomic_DNA"/>
</dbReference>
<feature type="compositionally biased region" description="Basic and acidic residues" evidence="5">
    <location>
        <begin position="301"/>
        <end position="315"/>
    </location>
</feature>
<dbReference type="Pfam" id="PF00017">
    <property type="entry name" value="SH2"/>
    <property type="match status" value="1"/>
</dbReference>
<feature type="region of interest" description="Disordered" evidence="5">
    <location>
        <begin position="301"/>
        <end position="384"/>
    </location>
</feature>
<dbReference type="InterPro" id="IPR036860">
    <property type="entry name" value="SH2_dom_sf"/>
</dbReference>
<dbReference type="InterPro" id="IPR051846">
    <property type="entry name" value="SH2_domain_adapters"/>
</dbReference>
<gene>
    <name evidence="7" type="ORF">AALO_G00253170</name>
</gene>
<evidence type="ECO:0000313" key="7">
    <source>
        <dbReference type="EMBL" id="KAG5264383.1"/>
    </source>
</evidence>
<evidence type="ECO:0000256" key="5">
    <source>
        <dbReference type="SAM" id="MobiDB-lite"/>
    </source>
</evidence>
<evidence type="ECO:0000313" key="8">
    <source>
        <dbReference type="Proteomes" id="UP000823561"/>
    </source>
</evidence>
<feature type="region of interest" description="Disordered" evidence="5">
    <location>
        <begin position="237"/>
        <end position="277"/>
    </location>
</feature>
<evidence type="ECO:0000256" key="2">
    <source>
        <dbReference type="ARBA" id="ARBA00022999"/>
    </source>
</evidence>
<feature type="compositionally biased region" description="Basic and acidic residues" evidence="5">
    <location>
        <begin position="37"/>
        <end position="51"/>
    </location>
</feature>
<name>A0AAV6FNT8_9TELE</name>
<feature type="domain" description="SH2" evidence="6">
    <location>
        <begin position="392"/>
        <end position="487"/>
    </location>
</feature>
<keyword evidence="8" id="KW-1185">Reference proteome</keyword>